<dbReference type="Gene3D" id="1.25.40.10">
    <property type="entry name" value="Tetratricopeptide repeat domain"/>
    <property type="match status" value="1"/>
</dbReference>
<protein>
    <submittedName>
        <fullName evidence="2">Uncharacterized protein</fullName>
    </submittedName>
</protein>
<name>A0A1T5F6N1_9SPHN</name>
<organism evidence="2 3">
    <name type="scientific">Rhizorhabdus histidinilytica</name>
    <dbReference type="NCBI Taxonomy" id="439228"/>
    <lineage>
        <taxon>Bacteria</taxon>
        <taxon>Pseudomonadati</taxon>
        <taxon>Pseudomonadota</taxon>
        <taxon>Alphaproteobacteria</taxon>
        <taxon>Sphingomonadales</taxon>
        <taxon>Sphingomonadaceae</taxon>
        <taxon>Rhizorhabdus</taxon>
    </lineage>
</organism>
<dbReference type="InterPro" id="IPR011990">
    <property type="entry name" value="TPR-like_helical_dom_sf"/>
</dbReference>
<gene>
    <name evidence="2" type="ORF">SAMN06295920_108199</name>
</gene>
<dbReference type="EMBL" id="FUYM01000008">
    <property type="protein sequence ID" value="SKB91803.1"/>
    <property type="molecule type" value="Genomic_DNA"/>
</dbReference>
<accession>A0A1T5F6N1</accession>
<dbReference type="OrthoDB" id="7554799at2"/>
<keyword evidence="1" id="KW-0732">Signal</keyword>
<feature type="signal peptide" evidence="1">
    <location>
        <begin position="1"/>
        <end position="26"/>
    </location>
</feature>
<evidence type="ECO:0000256" key="1">
    <source>
        <dbReference type="SAM" id="SignalP"/>
    </source>
</evidence>
<dbReference type="RefSeq" id="WP_079649551.1">
    <property type="nucleotide sequence ID" value="NZ_FUYM01000008.1"/>
</dbReference>
<dbReference type="AlphaFoldDB" id="A0A1T5F6N1"/>
<dbReference type="STRING" id="439228.SAMN06295920_108199"/>
<evidence type="ECO:0000313" key="2">
    <source>
        <dbReference type="EMBL" id="SKB91803.1"/>
    </source>
</evidence>
<evidence type="ECO:0000313" key="3">
    <source>
        <dbReference type="Proteomes" id="UP000189818"/>
    </source>
</evidence>
<sequence length="340" mass="36081">MAEPLTSRKILFGAAALCLASPFASAAEEAPTVTDAPFDAASRLDREIAMIRKGRLDEAERLLSRDMAAERSPRVRADLLAAFATQLFLNAPKLDDPTSALVLDYLDRVVNAYRLVLGAGDPEVATALIRRAEVERLLHPDDPAPWTDSAYQQAYRIRFERLGATSPVTLGTLIPMAELAALPSRSQGDPAKIEAAAAMLRQAVEGTAAVQDDSARVVHAEALATLQRLEAVYGAGRPDGPRPQIMTAGAARQCAGVDLNDAIIFSGEPAPLDMLRDRFGKAGLILLPCGSMLAFPLGPGVDPTPVLDLLTDISAGRIKGLYMGLRNPGETPASLPDGAR</sequence>
<dbReference type="Proteomes" id="UP000189818">
    <property type="component" value="Unassembled WGS sequence"/>
</dbReference>
<keyword evidence="3" id="KW-1185">Reference proteome</keyword>
<proteinExistence type="predicted"/>
<reference evidence="3" key="1">
    <citation type="submission" date="2017-02" db="EMBL/GenBank/DDBJ databases">
        <authorList>
            <person name="Varghese N."/>
            <person name="Submissions S."/>
        </authorList>
    </citation>
    <scope>NUCLEOTIDE SEQUENCE [LARGE SCALE GENOMIC DNA]</scope>
    <source>
        <strain evidence="3">UM2</strain>
    </source>
</reference>
<feature type="chain" id="PRO_5012504674" evidence="1">
    <location>
        <begin position="27"/>
        <end position="340"/>
    </location>
</feature>